<organism evidence="6 7">
    <name type="scientific">Brachionus calyciflorus</name>
    <dbReference type="NCBI Taxonomy" id="104777"/>
    <lineage>
        <taxon>Eukaryota</taxon>
        <taxon>Metazoa</taxon>
        <taxon>Spiralia</taxon>
        <taxon>Gnathifera</taxon>
        <taxon>Rotifera</taxon>
        <taxon>Eurotatoria</taxon>
        <taxon>Monogononta</taxon>
        <taxon>Pseudotrocha</taxon>
        <taxon>Ploima</taxon>
        <taxon>Brachionidae</taxon>
        <taxon>Brachionus</taxon>
    </lineage>
</organism>
<dbReference type="OrthoDB" id="10033535at2759"/>
<dbReference type="Proteomes" id="UP000663879">
    <property type="component" value="Unassembled WGS sequence"/>
</dbReference>
<dbReference type="SUPFAM" id="SSF48652">
    <property type="entry name" value="Tetraspanin"/>
    <property type="match status" value="1"/>
</dbReference>
<comment type="subcellular location">
    <subcellularLocation>
        <location evidence="1">Membrane</location>
        <topology evidence="1">Multi-pass membrane protein</topology>
    </subcellularLocation>
</comment>
<dbReference type="InterPro" id="IPR008952">
    <property type="entry name" value="Tetraspanin_EC2_sf"/>
</dbReference>
<dbReference type="PROSITE" id="PS51257">
    <property type="entry name" value="PROKAR_LIPOPROTEIN"/>
    <property type="match status" value="1"/>
</dbReference>
<comment type="caution">
    <text evidence="6">The sequence shown here is derived from an EMBL/GenBank/DDBJ whole genome shotgun (WGS) entry which is preliminary data.</text>
</comment>
<evidence type="ECO:0000256" key="1">
    <source>
        <dbReference type="ARBA" id="ARBA00004141"/>
    </source>
</evidence>
<evidence type="ECO:0008006" key="8">
    <source>
        <dbReference type="Google" id="ProtNLM"/>
    </source>
</evidence>
<accession>A0A813SR37</accession>
<keyword evidence="4 5" id="KW-0472">Membrane</keyword>
<reference evidence="6" key="1">
    <citation type="submission" date="2021-02" db="EMBL/GenBank/DDBJ databases">
        <authorList>
            <person name="Nowell W R."/>
        </authorList>
    </citation>
    <scope>NUCLEOTIDE SEQUENCE</scope>
    <source>
        <strain evidence="6">Ploen Becks lab</strain>
    </source>
</reference>
<dbReference type="PANTHER" id="PTHR19282">
    <property type="entry name" value="TETRASPANIN"/>
    <property type="match status" value="1"/>
</dbReference>
<dbReference type="AlphaFoldDB" id="A0A813SR37"/>
<keyword evidence="3 5" id="KW-1133">Transmembrane helix</keyword>
<protein>
    <recommendedName>
        <fullName evidence="8">Tetraspanin</fullName>
    </recommendedName>
</protein>
<feature type="transmembrane region" description="Helical" evidence="5">
    <location>
        <begin position="83"/>
        <end position="108"/>
    </location>
</feature>
<keyword evidence="7" id="KW-1185">Reference proteome</keyword>
<evidence type="ECO:0000256" key="5">
    <source>
        <dbReference type="SAM" id="Phobius"/>
    </source>
</evidence>
<evidence type="ECO:0000256" key="2">
    <source>
        <dbReference type="ARBA" id="ARBA00022692"/>
    </source>
</evidence>
<sequence length="233" mass="26719">MEVSVKPKILKICLKFLNLSLVLSGLLACLSGLVYFYIYMFKEYEFTSLISIKCFSSTLILSGIVALVLGGCGIGLLTEKSRFFNIAFSFFIFILLILCMSLGMIGILSKSKIEITIKNNMASDFKSYSEEMDTKQTRRINWLQKEYQCCGMNSSQDWSHDINENIQAWLVENKVSGSIFDVPDSCCINNIKTCGKRYLKEESLIYTRGILFGLFIQRLMKKWHSSDEWHRCS</sequence>
<dbReference type="GO" id="GO:0016020">
    <property type="term" value="C:membrane"/>
    <property type="evidence" value="ECO:0007669"/>
    <property type="project" value="UniProtKB-SubCell"/>
</dbReference>
<dbReference type="Pfam" id="PF00335">
    <property type="entry name" value="Tetraspanin"/>
    <property type="match status" value="1"/>
</dbReference>
<name>A0A813SR37_9BILA</name>
<evidence type="ECO:0000256" key="3">
    <source>
        <dbReference type="ARBA" id="ARBA00022989"/>
    </source>
</evidence>
<gene>
    <name evidence="6" type="ORF">OXX778_LOCUS6383</name>
</gene>
<feature type="transmembrane region" description="Helical" evidence="5">
    <location>
        <begin position="16"/>
        <end position="38"/>
    </location>
</feature>
<feature type="transmembrane region" description="Helical" evidence="5">
    <location>
        <begin position="59"/>
        <end position="77"/>
    </location>
</feature>
<dbReference type="InterPro" id="IPR018499">
    <property type="entry name" value="Tetraspanin/Peripherin"/>
</dbReference>
<proteinExistence type="predicted"/>
<keyword evidence="2 5" id="KW-0812">Transmembrane</keyword>
<evidence type="ECO:0000313" key="6">
    <source>
        <dbReference type="EMBL" id="CAF0799338.1"/>
    </source>
</evidence>
<dbReference type="Gene3D" id="1.10.1450.10">
    <property type="entry name" value="Tetraspanin"/>
    <property type="match status" value="1"/>
</dbReference>
<evidence type="ECO:0000256" key="4">
    <source>
        <dbReference type="ARBA" id="ARBA00023136"/>
    </source>
</evidence>
<dbReference type="EMBL" id="CAJNOC010000752">
    <property type="protein sequence ID" value="CAF0799338.1"/>
    <property type="molecule type" value="Genomic_DNA"/>
</dbReference>
<evidence type="ECO:0000313" key="7">
    <source>
        <dbReference type="Proteomes" id="UP000663879"/>
    </source>
</evidence>